<dbReference type="SUPFAM" id="SSF52540">
    <property type="entry name" value="P-loop containing nucleoside triphosphate hydrolases"/>
    <property type="match status" value="1"/>
</dbReference>
<dbReference type="InterPro" id="IPR050079">
    <property type="entry name" value="DEAD_box_RNA_helicase"/>
</dbReference>
<dbReference type="PANTHER" id="PTHR47959">
    <property type="entry name" value="ATP-DEPENDENT RNA HELICASE RHLE-RELATED"/>
    <property type="match status" value="1"/>
</dbReference>
<accession>A0A9P1DE19</accession>
<dbReference type="EMBL" id="CAMXCT030004312">
    <property type="protein sequence ID" value="CAL4795853.1"/>
    <property type="molecule type" value="Genomic_DNA"/>
</dbReference>
<sequence>MAVPVKKKVKVKKKAAAPEKTVTKTQVAETSEAPKSDEPAETREEDKATFESLGVCEELCRAVKLMKWAKPTKIQQEAIPWALQGRDIIGLAETGSGKTGAFALPIVQRLLDDPQRFYAVCLAPTRELCVQIGEQFEAIGSTIKLQTATVVGGLAMVDQAMALAKRPHVVVATPGRLVDHLENTKGFHLKTVKYLVMDEADRLLSMDFDEALDKILEFCGRETMLAAVFFASAAPLAGLAAAWRMAAMSSVSNSGFTAIRGLPGTSLHRQPTLQHVLVVPRARRKSKGSFVASSCALAAASRLMQLRRRTGRTGRRVLSLDLPGLLAPRTEDAKATEGSGRLFHAHGPVGLQRLRLSSDVLDLLFEDVASDVATLLATGFQSCVDHPQLPGHHYLEGYFHTLPVDLAVASPNVRSGVSAATPPAPRRLAAFAEALRRKNRRLLEDLAEQCPAGSPLRAVLSTCRAFGDLAVQIHWGDAVEDQDVAWHVDANNSALHMAVSLRGRRTLQMKLCDPFALETQVLQEPQQPGDVYIGNPAAYEHGLTYAAASWEKRMVALQLRLLLTEAEMRDAHFLDGMAMLARRVSTAPFELPSLEDVRPDKMMHTADRFERGKQWKDVESGLLSTLAAVVIRWDQWRSHGLCGLGLPAVPPVMRPFRNTLDKVVSFGDDLPQEARASVLNLDAETMKYLTSASEYGGLVCLTNIVGPKLMLQLHNEAKALRGSLKPSEYWNRWQEGRADSYCLIDKGTMEIMGYAAMTFAIDLLEEICQRLAEFDGVRPTAKLQLACFAAGSAGYEAHTDGSKAEELGTMPEDQKMMISARSALKALLDVALSRFVVLFDATFPVFLFLFLFRAGGAHVKTKPFLVSVCSGLSRLQPHGLHSPASGATMSHYSTLGIMPVATSKEIHEAFLTSALRAHPDSGGSDFQLQEVLHAFEMLCEQRERRSLVRKKHALADQEPLGARGHEPHVPNAIQWVWKRTSAGSTLPRLCKLLSSLPADRRQFVLQQCFSQQQRLQLERWMLARPVTKQVRGPNSRVSRSSKATRRRVQSVVRVTRQNKYRYYMASAAVEGLRLVTRTVGSLEVALTFHSILVVIKQRTSFLRGNFEARFRAALSSTFSEFKADPESMGLKFIVSLRVLWMKTPLRTPAYLVASQLDNGLQALHRLRKARGSVRNYVLRAVNTVDLDEQWTQIRGEYLDVMVEAGCKKQSVLDRLELLDRERASKLQEQSRRWLTAKGKRLGCSKKKSGRTRKCDANADLIIQRQIEALLSRWNMRQH</sequence>
<proteinExistence type="predicted"/>
<protein>
    <submittedName>
        <fullName evidence="12">ATP-dependent RNA helicase DDX47</fullName>
    </submittedName>
</protein>
<evidence type="ECO:0000256" key="3">
    <source>
        <dbReference type="ARBA" id="ARBA00022806"/>
    </source>
</evidence>
<dbReference type="GO" id="GO:0016787">
    <property type="term" value="F:hydrolase activity"/>
    <property type="evidence" value="ECO:0007669"/>
    <property type="project" value="UniProtKB-KW"/>
</dbReference>
<feature type="domain" description="DEAD-box RNA helicase Q" evidence="9">
    <location>
        <begin position="48"/>
        <end position="76"/>
    </location>
</feature>
<keyword evidence="2" id="KW-0378">Hydrolase</keyword>
<evidence type="ECO:0000259" key="9">
    <source>
        <dbReference type="PROSITE" id="PS51195"/>
    </source>
</evidence>
<dbReference type="SUPFAM" id="SSF46565">
    <property type="entry name" value="Chaperone J-domain"/>
    <property type="match status" value="1"/>
</dbReference>
<evidence type="ECO:0000313" key="12">
    <source>
        <dbReference type="EMBL" id="CAL4795853.1"/>
    </source>
</evidence>
<evidence type="ECO:0000313" key="10">
    <source>
        <dbReference type="EMBL" id="CAI4008541.1"/>
    </source>
</evidence>
<keyword evidence="3 12" id="KW-0347">Helicase</keyword>
<evidence type="ECO:0000256" key="4">
    <source>
        <dbReference type="ARBA" id="ARBA00022840"/>
    </source>
</evidence>
<dbReference type="OrthoDB" id="437566at2759"/>
<reference evidence="10" key="1">
    <citation type="submission" date="2022-10" db="EMBL/GenBank/DDBJ databases">
        <authorList>
            <person name="Chen Y."/>
            <person name="Dougan E. K."/>
            <person name="Chan C."/>
            <person name="Rhodes N."/>
            <person name="Thang M."/>
        </authorList>
    </citation>
    <scope>NUCLEOTIDE SEQUENCE</scope>
</reference>
<evidence type="ECO:0000256" key="2">
    <source>
        <dbReference type="ARBA" id="ARBA00022801"/>
    </source>
</evidence>
<feature type="compositionally biased region" description="Basic and acidic residues" evidence="6">
    <location>
        <begin position="32"/>
        <end position="48"/>
    </location>
</feature>
<evidence type="ECO:0000256" key="6">
    <source>
        <dbReference type="SAM" id="MobiDB-lite"/>
    </source>
</evidence>
<evidence type="ECO:0000256" key="1">
    <source>
        <dbReference type="ARBA" id="ARBA00022741"/>
    </source>
</evidence>
<evidence type="ECO:0000259" key="8">
    <source>
        <dbReference type="PROSITE" id="PS51192"/>
    </source>
</evidence>
<dbReference type="PROSITE" id="PS51195">
    <property type="entry name" value="Q_MOTIF"/>
    <property type="match status" value="1"/>
</dbReference>
<reference evidence="11" key="2">
    <citation type="submission" date="2024-04" db="EMBL/GenBank/DDBJ databases">
        <authorList>
            <person name="Chen Y."/>
            <person name="Shah S."/>
            <person name="Dougan E. K."/>
            <person name="Thang M."/>
            <person name="Chan C."/>
        </authorList>
    </citation>
    <scope>NUCLEOTIDE SEQUENCE [LARGE SCALE GENOMIC DNA]</scope>
</reference>
<dbReference type="InterPro" id="IPR001623">
    <property type="entry name" value="DnaJ_domain"/>
</dbReference>
<keyword evidence="4" id="KW-0067">ATP-binding</keyword>
<dbReference type="CDD" id="cd06257">
    <property type="entry name" value="DnaJ"/>
    <property type="match status" value="1"/>
</dbReference>
<dbReference type="Gene3D" id="1.10.287.110">
    <property type="entry name" value="DnaJ domain"/>
    <property type="match status" value="1"/>
</dbReference>
<dbReference type="InterPro" id="IPR014001">
    <property type="entry name" value="Helicase_ATP-bd"/>
</dbReference>
<name>A0A9P1DE19_9DINO</name>
<dbReference type="PANTHER" id="PTHR47959:SF24">
    <property type="entry name" value="ATP-DEPENDENT RNA HELICASE"/>
    <property type="match status" value="1"/>
</dbReference>
<dbReference type="InterPro" id="IPR027417">
    <property type="entry name" value="P-loop_NTPase"/>
</dbReference>
<dbReference type="EMBL" id="CAMXCT010004312">
    <property type="protein sequence ID" value="CAI4008541.1"/>
    <property type="molecule type" value="Genomic_DNA"/>
</dbReference>
<evidence type="ECO:0000313" key="13">
    <source>
        <dbReference type="Proteomes" id="UP001152797"/>
    </source>
</evidence>
<evidence type="ECO:0000313" key="11">
    <source>
        <dbReference type="EMBL" id="CAL1161916.1"/>
    </source>
</evidence>
<dbReference type="Gene3D" id="2.60.120.620">
    <property type="entry name" value="q2cbj1_9rhob like domain"/>
    <property type="match status" value="1"/>
</dbReference>
<gene>
    <name evidence="10" type="ORF">C1SCF055_LOCUS33973</name>
</gene>
<dbReference type="InterPro" id="IPR000629">
    <property type="entry name" value="RNA-helicase_DEAD-box_CS"/>
</dbReference>
<dbReference type="GO" id="GO:0005829">
    <property type="term" value="C:cytosol"/>
    <property type="evidence" value="ECO:0007669"/>
    <property type="project" value="TreeGrafter"/>
</dbReference>
<dbReference type="PROSITE" id="PS00039">
    <property type="entry name" value="DEAD_ATP_HELICASE"/>
    <property type="match status" value="1"/>
</dbReference>
<dbReference type="InterPro" id="IPR014014">
    <property type="entry name" value="RNA_helicase_DEAD_Q_motif"/>
</dbReference>
<feature type="short sequence motif" description="Q motif" evidence="5">
    <location>
        <begin position="48"/>
        <end position="76"/>
    </location>
</feature>
<dbReference type="AlphaFoldDB" id="A0A9P1DE19"/>
<dbReference type="InterPro" id="IPR011545">
    <property type="entry name" value="DEAD/DEAH_box_helicase_dom"/>
</dbReference>
<organism evidence="10">
    <name type="scientific">Cladocopium goreaui</name>
    <dbReference type="NCBI Taxonomy" id="2562237"/>
    <lineage>
        <taxon>Eukaryota</taxon>
        <taxon>Sar</taxon>
        <taxon>Alveolata</taxon>
        <taxon>Dinophyceae</taxon>
        <taxon>Suessiales</taxon>
        <taxon>Symbiodiniaceae</taxon>
        <taxon>Cladocopium</taxon>
    </lineage>
</organism>
<dbReference type="GO" id="GO:0005524">
    <property type="term" value="F:ATP binding"/>
    <property type="evidence" value="ECO:0007669"/>
    <property type="project" value="UniProtKB-KW"/>
</dbReference>
<dbReference type="GO" id="GO:0003724">
    <property type="term" value="F:RNA helicase activity"/>
    <property type="evidence" value="ECO:0007669"/>
    <property type="project" value="InterPro"/>
</dbReference>
<dbReference type="Pfam" id="PF00226">
    <property type="entry name" value="DnaJ"/>
    <property type="match status" value="1"/>
</dbReference>
<keyword evidence="13" id="KW-1185">Reference proteome</keyword>
<dbReference type="EMBL" id="CAMXCT020004312">
    <property type="protein sequence ID" value="CAL1161916.1"/>
    <property type="molecule type" value="Genomic_DNA"/>
</dbReference>
<feature type="region of interest" description="Disordered" evidence="6">
    <location>
        <begin position="1"/>
        <end position="48"/>
    </location>
</feature>
<dbReference type="PROSITE" id="PS51192">
    <property type="entry name" value="HELICASE_ATP_BIND_1"/>
    <property type="match status" value="1"/>
</dbReference>
<feature type="domain" description="Helicase ATP-binding" evidence="8">
    <location>
        <begin position="79"/>
        <end position="258"/>
    </location>
</feature>
<dbReference type="Proteomes" id="UP001152797">
    <property type="component" value="Unassembled WGS sequence"/>
</dbReference>
<dbReference type="InterPro" id="IPR036869">
    <property type="entry name" value="J_dom_sf"/>
</dbReference>
<dbReference type="Pfam" id="PF00270">
    <property type="entry name" value="DEAD"/>
    <property type="match status" value="1"/>
</dbReference>
<dbReference type="SMART" id="SM00271">
    <property type="entry name" value="DnaJ"/>
    <property type="match status" value="1"/>
</dbReference>
<feature type="compositionally biased region" description="Basic residues" evidence="6">
    <location>
        <begin position="1"/>
        <end position="15"/>
    </location>
</feature>
<comment type="caution">
    <text evidence="10">The sequence shown here is derived from an EMBL/GenBank/DDBJ whole genome shotgun (WGS) entry which is preliminary data.</text>
</comment>
<dbReference type="Gene3D" id="3.40.50.300">
    <property type="entry name" value="P-loop containing nucleotide triphosphate hydrolases"/>
    <property type="match status" value="1"/>
</dbReference>
<evidence type="ECO:0000259" key="7">
    <source>
        <dbReference type="PROSITE" id="PS50076"/>
    </source>
</evidence>
<dbReference type="SMART" id="SM00487">
    <property type="entry name" value="DEXDc"/>
    <property type="match status" value="1"/>
</dbReference>
<feature type="domain" description="J" evidence="7">
    <location>
        <begin position="890"/>
        <end position="951"/>
    </location>
</feature>
<dbReference type="GO" id="GO:0003676">
    <property type="term" value="F:nucleic acid binding"/>
    <property type="evidence" value="ECO:0007669"/>
    <property type="project" value="InterPro"/>
</dbReference>
<evidence type="ECO:0000256" key="5">
    <source>
        <dbReference type="PROSITE-ProRule" id="PRU00552"/>
    </source>
</evidence>
<keyword evidence="1" id="KW-0547">Nucleotide-binding</keyword>
<dbReference type="PROSITE" id="PS50076">
    <property type="entry name" value="DNAJ_2"/>
    <property type="match status" value="1"/>
</dbReference>